<dbReference type="PANTHER" id="PTHR22961">
    <property type="entry name" value="SER/THR PROTEIN KINASE-TRB"/>
    <property type="match status" value="1"/>
</dbReference>
<dbReference type="Gene3D" id="1.10.510.10">
    <property type="entry name" value="Transferase(Phosphotransferase) domain 1"/>
    <property type="match status" value="1"/>
</dbReference>
<reference evidence="2" key="1">
    <citation type="submission" date="2023-03" db="EMBL/GenBank/DDBJ databases">
        <authorList>
            <person name="Steffen K."/>
            <person name="Cardenas P."/>
        </authorList>
    </citation>
    <scope>NUCLEOTIDE SEQUENCE</scope>
</reference>
<dbReference type="GO" id="GO:0032436">
    <property type="term" value="P:positive regulation of proteasomal ubiquitin-dependent protein catabolic process"/>
    <property type="evidence" value="ECO:0007669"/>
    <property type="project" value="TreeGrafter"/>
</dbReference>
<name>A0AA35WEM9_GEOBA</name>
<gene>
    <name evidence="2" type="ORF">GBAR_LOCUS7539</name>
</gene>
<evidence type="ECO:0000313" key="3">
    <source>
        <dbReference type="Proteomes" id="UP001174909"/>
    </source>
</evidence>
<sequence>MSFILHALLSPAPFSDTISVYTRMRAPTLTTVSLFFTSEMNSPSAPHLAGHYVVNCKKEGDQHYSLDLRTLQLCHCKEYPATTFLALAPLILSDIEGVHKVLDVTHLNGKFYVFSPRTFGDLHNFLKERRQLKEGLAASIFRQIVLLVRDAHRKNVVLRDLKLKNFVFEDQENTTLRLHTLDDAHLHNGSDILTDRRSCPEYICPEMLLPGSYSGQARDLWSLGVILYTLLVGHYPFFDTNPRMLLTKICSGYYAVPESVSRLGRNVISSLLAHDPARRVTAEILLHHPWFEKARDEPLYTASLADQSVATAPLFPAPLADQTVATAPLFPAPLADQTVATAPLFLVPLTNQTVATVLLFPAPLTDQTVATALFFPAPLTNQTVVTATPP</sequence>
<feature type="domain" description="Protein kinase" evidence="1">
    <location>
        <begin position="3"/>
        <end position="291"/>
    </location>
</feature>
<proteinExistence type="predicted"/>
<dbReference type="AlphaFoldDB" id="A0AA35WEM9"/>
<dbReference type="Pfam" id="PF00069">
    <property type="entry name" value="Pkinase"/>
    <property type="match status" value="1"/>
</dbReference>
<dbReference type="SMART" id="SM00220">
    <property type="entry name" value="S_TKc"/>
    <property type="match status" value="1"/>
</dbReference>
<dbReference type="GO" id="GO:0004672">
    <property type="term" value="F:protein kinase activity"/>
    <property type="evidence" value="ECO:0007669"/>
    <property type="project" value="InterPro"/>
</dbReference>
<dbReference type="InterPro" id="IPR024104">
    <property type="entry name" value="Tribbles/Ser_Thr_kinase_40"/>
</dbReference>
<dbReference type="EMBL" id="CASHTH010001121">
    <property type="protein sequence ID" value="CAI8011755.1"/>
    <property type="molecule type" value="Genomic_DNA"/>
</dbReference>
<dbReference type="GO" id="GO:0005634">
    <property type="term" value="C:nucleus"/>
    <property type="evidence" value="ECO:0007669"/>
    <property type="project" value="TreeGrafter"/>
</dbReference>
<dbReference type="PANTHER" id="PTHR22961:SF13">
    <property type="entry name" value="TRIBBLES"/>
    <property type="match status" value="1"/>
</dbReference>
<protein>
    <submittedName>
        <fullName evidence="2">Tribbles homolog 1</fullName>
    </submittedName>
</protein>
<dbReference type="InterPro" id="IPR011009">
    <property type="entry name" value="Kinase-like_dom_sf"/>
</dbReference>
<dbReference type="InterPro" id="IPR000719">
    <property type="entry name" value="Prot_kinase_dom"/>
</dbReference>
<dbReference type="Proteomes" id="UP001174909">
    <property type="component" value="Unassembled WGS sequence"/>
</dbReference>
<evidence type="ECO:0000313" key="2">
    <source>
        <dbReference type="EMBL" id="CAI8011755.1"/>
    </source>
</evidence>
<dbReference type="SUPFAM" id="SSF56112">
    <property type="entry name" value="Protein kinase-like (PK-like)"/>
    <property type="match status" value="1"/>
</dbReference>
<evidence type="ECO:0000259" key="1">
    <source>
        <dbReference type="PROSITE" id="PS50011"/>
    </source>
</evidence>
<organism evidence="2 3">
    <name type="scientific">Geodia barretti</name>
    <name type="common">Barrett's horny sponge</name>
    <dbReference type="NCBI Taxonomy" id="519541"/>
    <lineage>
        <taxon>Eukaryota</taxon>
        <taxon>Metazoa</taxon>
        <taxon>Porifera</taxon>
        <taxon>Demospongiae</taxon>
        <taxon>Heteroscleromorpha</taxon>
        <taxon>Tetractinellida</taxon>
        <taxon>Astrophorina</taxon>
        <taxon>Geodiidae</taxon>
        <taxon>Geodia</taxon>
    </lineage>
</organism>
<accession>A0AA35WEM9</accession>
<dbReference type="GO" id="GO:0005524">
    <property type="term" value="F:ATP binding"/>
    <property type="evidence" value="ECO:0007669"/>
    <property type="project" value="InterPro"/>
</dbReference>
<dbReference type="GO" id="GO:0031434">
    <property type="term" value="F:mitogen-activated protein kinase kinase binding"/>
    <property type="evidence" value="ECO:0007669"/>
    <property type="project" value="TreeGrafter"/>
</dbReference>
<comment type="caution">
    <text evidence="2">The sequence shown here is derived from an EMBL/GenBank/DDBJ whole genome shotgun (WGS) entry which is preliminary data.</text>
</comment>
<keyword evidence="3" id="KW-1185">Reference proteome</keyword>
<dbReference type="PROSITE" id="PS50011">
    <property type="entry name" value="PROTEIN_KINASE_DOM"/>
    <property type="match status" value="1"/>
</dbReference>